<evidence type="ECO:0000256" key="3">
    <source>
        <dbReference type="ARBA" id="ARBA00012608"/>
    </source>
</evidence>
<reference evidence="16 17" key="1">
    <citation type="submission" date="2021-03" db="EMBL/GenBank/DDBJ databases">
        <title>Geobacter metallireducens gen. nov. sp. nov., a microorganism capable of coupling the complete oxidation of organic compounds to the reduction of iron and other metals.</title>
        <authorList>
            <person name="Li Y."/>
        </authorList>
    </citation>
    <scope>NUCLEOTIDE SEQUENCE [LARGE SCALE GENOMIC DNA]</scope>
    <source>
        <strain evidence="16 17">Jerry-YX</strain>
    </source>
</reference>
<evidence type="ECO:0000256" key="10">
    <source>
        <dbReference type="ARBA" id="ARBA00023157"/>
    </source>
</evidence>
<dbReference type="SUPFAM" id="SSF55424">
    <property type="entry name" value="FAD/NAD-linked reductases, dimerisation (C-terminal) domain"/>
    <property type="match status" value="1"/>
</dbReference>
<dbReference type="RefSeq" id="WP_207162357.1">
    <property type="nucleotide sequence ID" value="NZ_CP071382.1"/>
</dbReference>
<dbReference type="EMBL" id="CP071382">
    <property type="protein sequence ID" value="QSV44587.1"/>
    <property type="molecule type" value="Genomic_DNA"/>
</dbReference>
<keyword evidence="9 13" id="KW-0520">NAD</keyword>
<keyword evidence="17" id="KW-1185">Reference proteome</keyword>
<evidence type="ECO:0000313" key="17">
    <source>
        <dbReference type="Proteomes" id="UP000663651"/>
    </source>
</evidence>
<dbReference type="InterPro" id="IPR001100">
    <property type="entry name" value="Pyr_nuc-diS_OxRdtase"/>
</dbReference>
<dbReference type="PRINTS" id="PR00368">
    <property type="entry name" value="FADPNR"/>
</dbReference>
<dbReference type="InterPro" id="IPR016156">
    <property type="entry name" value="FAD/NAD-linked_Rdtase_dimer_sf"/>
</dbReference>
<dbReference type="Pfam" id="PF02852">
    <property type="entry name" value="Pyr_redox_dim"/>
    <property type="match status" value="1"/>
</dbReference>
<evidence type="ECO:0000256" key="11">
    <source>
        <dbReference type="ARBA" id="ARBA00023284"/>
    </source>
</evidence>
<evidence type="ECO:0000256" key="6">
    <source>
        <dbReference type="ARBA" id="ARBA00022630"/>
    </source>
</evidence>
<evidence type="ECO:0000256" key="9">
    <source>
        <dbReference type="ARBA" id="ARBA00023027"/>
    </source>
</evidence>
<keyword evidence="11 13" id="KW-0676">Redox-active center</keyword>
<dbReference type="InterPro" id="IPR004099">
    <property type="entry name" value="Pyr_nucl-diS_OxRdtase_dimer"/>
</dbReference>
<evidence type="ECO:0000256" key="7">
    <source>
        <dbReference type="ARBA" id="ARBA00022827"/>
    </source>
</evidence>
<evidence type="ECO:0000259" key="15">
    <source>
        <dbReference type="Pfam" id="PF07992"/>
    </source>
</evidence>
<dbReference type="Proteomes" id="UP000663651">
    <property type="component" value="Chromosome"/>
</dbReference>
<dbReference type="InterPro" id="IPR023753">
    <property type="entry name" value="FAD/NAD-binding_dom"/>
</dbReference>
<dbReference type="PROSITE" id="PS00076">
    <property type="entry name" value="PYRIDINE_REDOX_1"/>
    <property type="match status" value="1"/>
</dbReference>
<keyword evidence="10" id="KW-1015">Disulfide bond</keyword>
<accession>A0ABX7PZL5</accession>
<evidence type="ECO:0000256" key="1">
    <source>
        <dbReference type="ARBA" id="ARBA00004496"/>
    </source>
</evidence>
<dbReference type="InterPro" id="IPR036188">
    <property type="entry name" value="FAD/NAD-bd_sf"/>
</dbReference>
<comment type="similarity">
    <text evidence="2 13">Belongs to the class-I pyridine nucleotide-disulfide oxidoreductase family.</text>
</comment>
<evidence type="ECO:0000259" key="14">
    <source>
        <dbReference type="Pfam" id="PF02852"/>
    </source>
</evidence>
<dbReference type="GO" id="GO:0004148">
    <property type="term" value="F:dihydrolipoyl dehydrogenase (NADH) activity"/>
    <property type="evidence" value="ECO:0007669"/>
    <property type="project" value="UniProtKB-EC"/>
</dbReference>
<keyword evidence="6 13" id="KW-0285">Flavoprotein</keyword>
<dbReference type="Pfam" id="PF07992">
    <property type="entry name" value="Pyr_redox_2"/>
    <property type="match status" value="1"/>
</dbReference>
<evidence type="ECO:0000256" key="8">
    <source>
        <dbReference type="ARBA" id="ARBA00023002"/>
    </source>
</evidence>
<comment type="cofactor">
    <cofactor evidence="13">
        <name>FAD</name>
        <dbReference type="ChEBI" id="CHEBI:57692"/>
    </cofactor>
    <text evidence="13">Binds 1 FAD per subunit.</text>
</comment>
<gene>
    <name evidence="16" type="primary">lpdA</name>
    <name evidence="16" type="ORF">JZM60_10445</name>
</gene>
<keyword evidence="7 13" id="KW-0274">FAD</keyword>
<dbReference type="Gene3D" id="3.30.390.30">
    <property type="match status" value="1"/>
</dbReference>
<feature type="domain" description="Pyridine nucleotide-disulphide oxidoreductase dimerisation" evidence="14">
    <location>
        <begin position="344"/>
        <end position="445"/>
    </location>
</feature>
<sequence length="452" mass="47441">MKSYDVVVIGGGPGGIHAAIRMRQMGKTVALIQEERDSLGGVCLNRGCMPTKSLLKAATAYRYARQGAKYGLDISVTPIDLGRLRAVTDGDLHELRAGVQGMINEAGVAVFRGRGSFQSANEIVIGSADGSAEVIRGGQIVIATGSEPAALPFAPFDGEYIVSSDHMLQNTVLPERLLIIGGGAIGCEFATLYHTLGSEVVLAEAQESLLPREDREAGKKLQESFEAQGIKVKTATAIERLTVENGAVNVKYGNGNKTGTFDKVLVGIGRRPNISGLNLEAAGVNTERGAIKVNAFMQTNIPHIYALGDSIGGLMLAHAAEKEAAVLACNMLSAGSLPLEESAVPRVAFCSPEVAAVGVSEAGAGIKAFTMPMVPNGRSVVDKVSPAFVKLFVEKDSDIVAGAVIIGEAATEMIHEMALAVENRLTLGQIGKTVHVHPTHSKNIAMAIHHFN</sequence>
<dbReference type="PRINTS" id="PR00411">
    <property type="entry name" value="PNDRDTASEI"/>
</dbReference>
<dbReference type="EC" id="1.8.1.4" evidence="3 13"/>
<dbReference type="Gene3D" id="3.50.50.60">
    <property type="entry name" value="FAD/NAD(P)-binding domain"/>
    <property type="match status" value="2"/>
</dbReference>
<evidence type="ECO:0000313" key="16">
    <source>
        <dbReference type="EMBL" id="QSV44587.1"/>
    </source>
</evidence>
<name>A0ABX7PZL5_9BACT</name>
<evidence type="ECO:0000256" key="13">
    <source>
        <dbReference type="RuleBase" id="RU003692"/>
    </source>
</evidence>
<dbReference type="PIRSF" id="PIRSF000350">
    <property type="entry name" value="Mercury_reductase_MerA"/>
    <property type="match status" value="1"/>
</dbReference>
<comment type="miscellaneous">
    <text evidence="13">The active site is a redox-active disulfide bond.</text>
</comment>
<dbReference type="PANTHER" id="PTHR22912:SF217">
    <property type="entry name" value="DIHYDROLIPOYL DEHYDROGENASE"/>
    <property type="match status" value="1"/>
</dbReference>
<evidence type="ECO:0000256" key="2">
    <source>
        <dbReference type="ARBA" id="ARBA00007532"/>
    </source>
</evidence>
<comment type="subcellular location">
    <subcellularLocation>
        <location evidence="1">Cytoplasm</location>
    </subcellularLocation>
</comment>
<keyword evidence="5" id="KW-0963">Cytoplasm</keyword>
<evidence type="ECO:0000256" key="5">
    <source>
        <dbReference type="ARBA" id="ARBA00022490"/>
    </source>
</evidence>
<dbReference type="InterPro" id="IPR012999">
    <property type="entry name" value="Pyr_OxRdtase_I_AS"/>
</dbReference>
<feature type="domain" description="FAD/NAD(P)-binding" evidence="15">
    <location>
        <begin position="4"/>
        <end position="324"/>
    </location>
</feature>
<protein>
    <recommendedName>
        <fullName evidence="4 13">Dihydrolipoyl dehydrogenase</fullName>
        <ecNumber evidence="3 13">1.8.1.4</ecNumber>
    </recommendedName>
</protein>
<dbReference type="SUPFAM" id="SSF51905">
    <property type="entry name" value="FAD/NAD(P)-binding domain"/>
    <property type="match status" value="1"/>
</dbReference>
<proteinExistence type="inferred from homology"/>
<dbReference type="NCBIfam" id="TIGR01350">
    <property type="entry name" value="lipoamide_DH"/>
    <property type="match status" value="1"/>
</dbReference>
<evidence type="ECO:0000256" key="12">
    <source>
        <dbReference type="ARBA" id="ARBA00049187"/>
    </source>
</evidence>
<keyword evidence="8 13" id="KW-0560">Oxidoreductase</keyword>
<dbReference type="InterPro" id="IPR006258">
    <property type="entry name" value="Lipoamide_DH"/>
</dbReference>
<dbReference type="PANTHER" id="PTHR22912">
    <property type="entry name" value="DISULFIDE OXIDOREDUCTASE"/>
    <property type="match status" value="1"/>
</dbReference>
<evidence type="ECO:0000256" key="4">
    <source>
        <dbReference type="ARBA" id="ARBA00016961"/>
    </source>
</evidence>
<organism evidence="16 17">
    <name type="scientific">Geobacter benzoatilyticus</name>
    <dbReference type="NCBI Taxonomy" id="2815309"/>
    <lineage>
        <taxon>Bacteria</taxon>
        <taxon>Pseudomonadati</taxon>
        <taxon>Thermodesulfobacteriota</taxon>
        <taxon>Desulfuromonadia</taxon>
        <taxon>Geobacterales</taxon>
        <taxon>Geobacteraceae</taxon>
        <taxon>Geobacter</taxon>
    </lineage>
</organism>
<dbReference type="InterPro" id="IPR050151">
    <property type="entry name" value="Class-I_Pyr_Nuc-Dis_Oxidored"/>
</dbReference>
<comment type="catalytic activity">
    <reaction evidence="12 13">
        <text>N(6)-[(R)-dihydrolipoyl]-L-lysyl-[protein] + NAD(+) = N(6)-[(R)-lipoyl]-L-lysyl-[protein] + NADH + H(+)</text>
        <dbReference type="Rhea" id="RHEA:15045"/>
        <dbReference type="Rhea" id="RHEA-COMP:10474"/>
        <dbReference type="Rhea" id="RHEA-COMP:10475"/>
        <dbReference type="ChEBI" id="CHEBI:15378"/>
        <dbReference type="ChEBI" id="CHEBI:57540"/>
        <dbReference type="ChEBI" id="CHEBI:57945"/>
        <dbReference type="ChEBI" id="CHEBI:83099"/>
        <dbReference type="ChEBI" id="CHEBI:83100"/>
        <dbReference type="EC" id="1.8.1.4"/>
    </reaction>
</comment>